<feature type="domain" description="Endonuclease/exonuclease/phosphatase" evidence="10">
    <location>
        <begin position="259"/>
        <end position="488"/>
    </location>
</feature>
<evidence type="ECO:0000256" key="2">
    <source>
        <dbReference type="ARBA" id="ARBA00001946"/>
    </source>
</evidence>
<feature type="region of interest" description="Disordered" evidence="9">
    <location>
        <begin position="171"/>
        <end position="222"/>
    </location>
</feature>
<evidence type="ECO:0000256" key="8">
    <source>
        <dbReference type="ARBA" id="ARBA00023204"/>
    </source>
</evidence>
<dbReference type="SUPFAM" id="SSF55144">
    <property type="entry name" value="LigT-like"/>
    <property type="match status" value="1"/>
</dbReference>
<keyword evidence="7" id="KW-0460">Magnesium</keyword>
<evidence type="ECO:0000256" key="4">
    <source>
        <dbReference type="ARBA" id="ARBA00022723"/>
    </source>
</evidence>
<dbReference type="Gene3D" id="1.10.1410.10">
    <property type="match status" value="1"/>
</dbReference>
<feature type="domain" description="MJ1316 RNA cyclic group end recognition" evidence="11">
    <location>
        <begin position="63"/>
        <end position="126"/>
    </location>
</feature>
<dbReference type="InterPro" id="IPR040459">
    <property type="entry name" value="MJ1316"/>
</dbReference>
<comment type="cofactor">
    <cofactor evidence="2">
        <name>Mg(2+)</name>
        <dbReference type="ChEBI" id="CHEBI:18420"/>
    </cofactor>
</comment>
<evidence type="ECO:0000313" key="13">
    <source>
        <dbReference type="EMBL" id="SFF71929.1"/>
    </source>
</evidence>
<evidence type="ECO:0000256" key="7">
    <source>
        <dbReference type="ARBA" id="ARBA00022842"/>
    </source>
</evidence>
<evidence type="ECO:0000256" key="9">
    <source>
        <dbReference type="SAM" id="MobiDB-lite"/>
    </source>
</evidence>
<keyword evidence="6 13" id="KW-0378">Hydrolase</keyword>
<dbReference type="Gene3D" id="3.60.10.10">
    <property type="entry name" value="Endonuclease/exonuclease/phosphatase"/>
    <property type="match status" value="1"/>
</dbReference>
<keyword evidence="14" id="KW-1185">Reference proteome</keyword>
<organism evidence="13 14">
    <name type="scientific">Actinoplanes philippinensis</name>
    <dbReference type="NCBI Taxonomy" id="35752"/>
    <lineage>
        <taxon>Bacteria</taxon>
        <taxon>Bacillati</taxon>
        <taxon>Actinomycetota</taxon>
        <taxon>Actinomycetes</taxon>
        <taxon>Micromonosporales</taxon>
        <taxon>Micromonosporaceae</taxon>
        <taxon>Actinoplanes</taxon>
    </lineage>
</organism>
<dbReference type="STRING" id="35752.SAMN05421541_11939"/>
<dbReference type="Pfam" id="PF04928">
    <property type="entry name" value="PAP_central"/>
    <property type="match status" value="1"/>
</dbReference>
<dbReference type="SUPFAM" id="SSF81301">
    <property type="entry name" value="Nucleotidyltransferase"/>
    <property type="match status" value="1"/>
</dbReference>
<dbReference type="InterPro" id="IPR036691">
    <property type="entry name" value="Endo/exonu/phosph_ase_sf"/>
</dbReference>
<reference evidence="13 14" key="1">
    <citation type="submission" date="2016-10" db="EMBL/GenBank/DDBJ databases">
        <authorList>
            <person name="de Groot N.N."/>
        </authorList>
    </citation>
    <scope>NUCLEOTIDE SEQUENCE [LARGE SCALE GENOMIC DNA]</scope>
    <source>
        <strain evidence="13 14">DSM 43019</strain>
    </source>
</reference>
<dbReference type="SUPFAM" id="SSF56219">
    <property type="entry name" value="DNase I-like"/>
    <property type="match status" value="1"/>
</dbReference>
<dbReference type="SUPFAM" id="SSF81631">
    <property type="entry name" value="PAP/OAS1 substrate-binding domain"/>
    <property type="match status" value="1"/>
</dbReference>
<accession>A0A1I2L040</accession>
<keyword evidence="13" id="KW-0255">Endonuclease</keyword>
<dbReference type="Pfam" id="PF03372">
    <property type="entry name" value="Exo_endo_phos"/>
    <property type="match status" value="1"/>
</dbReference>
<dbReference type="GO" id="GO:0070260">
    <property type="term" value="F:5'-tyrosyl-DNA phosphodiesterase activity"/>
    <property type="evidence" value="ECO:0007669"/>
    <property type="project" value="TreeGrafter"/>
</dbReference>
<dbReference type="InterPro" id="IPR051547">
    <property type="entry name" value="TDP2-like"/>
</dbReference>
<dbReference type="GO" id="GO:0005737">
    <property type="term" value="C:cytoplasm"/>
    <property type="evidence" value="ECO:0007669"/>
    <property type="project" value="TreeGrafter"/>
</dbReference>
<dbReference type="GO" id="GO:1990817">
    <property type="term" value="F:poly(A) RNA polymerase activity"/>
    <property type="evidence" value="ECO:0007669"/>
    <property type="project" value="InterPro"/>
</dbReference>
<sequence length="1075" mass="113135">MRPPAGVGAGIRPRRFPAGAPTRRGRNRDPTPFARPGSHTAGRGGAGNRVRPATAPRYRSPVRTSEEIYHRVRWDPRFDPARFVLGVDLHGAEPKLVPLAGFVPGGDIPWHRVLFIEADGERVWDRATGADLLDTSAAGRVGARRLLSAPFFTARTPHVWHPVDGWVPAGAPTAIPRKAAGPTGADSNAPRRTAEPTGADSNTLRRTAEPTGADSNTLRRTAEPTGAHLAAAERTTGVGEVEPAVAGAGGKPAGGLRVITWNTLWDRYDADRIHTRRRRPLLVAALERAAADVIALQEVERDLLELLLRAGWVRDRYTLCTDPAGTDVDDSGVLLLSRVPVLESGRHVLGPYKQVTAITVPGPVVVAAVHLTSDHAADGRGRRAAELAELAGGLAWLDVPVVLAGDVNDGGDTPAQRLGLRDAWIEAHGPGDTTATFDPVRNPLAAVGSLTGRASRLDRVLLRGAGLTVVAAGLAGDVPHDGLFPSDHFAVVVDVTLGEPPAETIGARPTARTAVAWLPPQRLWPPVQDVRRALDPQVDRWPPHVNVLFGFLPEADFEDAAALLAAAAGEVSPFPAELSGVRTFAHRDDATVWLDPAAASPEPWLGLHRALRRRFPQCRGRAEGWTPHLTLGRAAGPVTVRLAPATAPVDRLTLLSRRGDEPMVPRAELLLGTGELRWLPDPPPPAPPAADPAGVLATLRAALPEAIVHLAGSRRLGCDLPGADLDLVAVFPGAPGHGLAGKPGAALPREAHADVPGVVDVDGLRRRVAEAAGPEWSVRTVTGARVPGLRLNGTGNRAGLAVDLVTVGAGGLPVAEAVARRAELDEPSAVALSAVSDAEAVLAATATAPGFTGLARSVKAWARARGLDSAPFGGLPGLAWVVLAARTARDAGDRDPDELLRDFHGAWAAWDWTEPVALTGAATVVTEAYPMMVLTPSAPVRICTGQVSAGVSDLVVEELYRSWDGQPATPPHRRHRAWAVLTVEPVAGEAFEETIGRFRGRVRALLTALEEAGVTDAHAWPRPFTSGPAIREYAVGLGRRPPDAATLAAVVAPWLATLPGVRADRADGGAVPTLR</sequence>
<evidence type="ECO:0000259" key="12">
    <source>
        <dbReference type="Pfam" id="PF04928"/>
    </source>
</evidence>
<dbReference type="GO" id="GO:0004519">
    <property type="term" value="F:endonuclease activity"/>
    <property type="evidence" value="ECO:0007669"/>
    <property type="project" value="UniProtKB-KW"/>
</dbReference>
<dbReference type="GO" id="GO:0006302">
    <property type="term" value="P:double-strand break repair"/>
    <property type="evidence" value="ECO:0007669"/>
    <property type="project" value="TreeGrafter"/>
</dbReference>
<dbReference type="GO" id="GO:0003697">
    <property type="term" value="F:single-stranded DNA binding"/>
    <property type="evidence" value="ECO:0007669"/>
    <property type="project" value="TreeGrafter"/>
</dbReference>
<gene>
    <name evidence="13" type="ORF">SAMN05421541_11939</name>
</gene>
<dbReference type="AlphaFoldDB" id="A0A1I2L040"/>
<dbReference type="PANTHER" id="PTHR15822:SF4">
    <property type="entry name" value="TYROSYL-DNA PHOSPHODIESTERASE 2"/>
    <property type="match status" value="1"/>
</dbReference>
<protein>
    <submittedName>
        <fullName evidence="13">Metal-dependent hydrolase, endonuclease/exonuclease/phosphatase family</fullName>
    </submittedName>
</protein>
<keyword evidence="5" id="KW-0227">DNA damage</keyword>
<dbReference type="Gene3D" id="3.30.460.10">
    <property type="entry name" value="Beta Polymerase, domain 2"/>
    <property type="match status" value="1"/>
</dbReference>
<dbReference type="GO" id="GO:0004527">
    <property type="term" value="F:exonuclease activity"/>
    <property type="evidence" value="ECO:0007669"/>
    <property type="project" value="UniProtKB-KW"/>
</dbReference>
<name>A0A1I2L040_9ACTN</name>
<evidence type="ECO:0000259" key="10">
    <source>
        <dbReference type="Pfam" id="PF03372"/>
    </source>
</evidence>
<dbReference type="InterPro" id="IPR007012">
    <property type="entry name" value="PolA_pol_cen_dom"/>
</dbReference>
<proteinExistence type="predicted"/>
<dbReference type="InterPro" id="IPR043519">
    <property type="entry name" value="NT_sf"/>
</dbReference>
<keyword evidence="4" id="KW-0479">Metal-binding</keyword>
<evidence type="ECO:0000256" key="6">
    <source>
        <dbReference type="ARBA" id="ARBA00022801"/>
    </source>
</evidence>
<dbReference type="Proteomes" id="UP000199645">
    <property type="component" value="Unassembled WGS sequence"/>
</dbReference>
<feature type="domain" description="Poly(A) polymerase central" evidence="12">
    <location>
        <begin position="852"/>
        <end position="922"/>
    </location>
</feature>
<dbReference type="Pfam" id="PF13563">
    <property type="entry name" value="2_5_RNA_ligase2"/>
    <property type="match status" value="1"/>
</dbReference>
<dbReference type="InterPro" id="IPR009097">
    <property type="entry name" value="Cyclic_Pdiesterase"/>
</dbReference>
<dbReference type="InterPro" id="IPR005135">
    <property type="entry name" value="Endo/exonuclease/phosphatase"/>
</dbReference>
<feature type="region of interest" description="Disordered" evidence="9">
    <location>
        <begin position="1"/>
        <end position="60"/>
    </location>
</feature>
<keyword evidence="8" id="KW-0234">DNA repair</keyword>
<dbReference type="Gene3D" id="3.90.1140.10">
    <property type="entry name" value="Cyclic phosphodiesterase"/>
    <property type="match status" value="1"/>
</dbReference>
<keyword evidence="13" id="KW-0269">Exonuclease</keyword>
<comment type="cofactor">
    <cofactor evidence="1">
        <name>Mn(2+)</name>
        <dbReference type="ChEBI" id="CHEBI:29035"/>
    </cofactor>
</comment>
<dbReference type="GO" id="GO:0046872">
    <property type="term" value="F:metal ion binding"/>
    <property type="evidence" value="ECO:0007669"/>
    <property type="project" value="UniProtKB-KW"/>
</dbReference>
<dbReference type="PANTHER" id="PTHR15822">
    <property type="entry name" value="TRAF AND TNF RECEPTOR-ASSOCIATED PROTEIN"/>
    <property type="match status" value="1"/>
</dbReference>
<evidence type="ECO:0000313" key="14">
    <source>
        <dbReference type="Proteomes" id="UP000199645"/>
    </source>
</evidence>
<evidence type="ECO:0000256" key="1">
    <source>
        <dbReference type="ARBA" id="ARBA00001936"/>
    </source>
</evidence>
<dbReference type="EMBL" id="FONV01000019">
    <property type="protein sequence ID" value="SFF71929.1"/>
    <property type="molecule type" value="Genomic_DNA"/>
</dbReference>
<evidence type="ECO:0000259" key="11">
    <source>
        <dbReference type="Pfam" id="PF04457"/>
    </source>
</evidence>
<evidence type="ECO:0000256" key="5">
    <source>
        <dbReference type="ARBA" id="ARBA00022763"/>
    </source>
</evidence>
<evidence type="ECO:0000256" key="3">
    <source>
        <dbReference type="ARBA" id="ARBA00022722"/>
    </source>
</evidence>
<keyword evidence="3" id="KW-0540">Nuclease</keyword>
<dbReference type="Pfam" id="PF04457">
    <property type="entry name" value="MJ1316"/>
    <property type="match status" value="1"/>
</dbReference>